<name>A0ABX1MDW9_9CYAN</name>
<protein>
    <submittedName>
        <fullName evidence="2">Uncharacterized protein</fullName>
    </submittedName>
</protein>
<dbReference type="RefSeq" id="WP_169268385.1">
    <property type="nucleotide sequence ID" value="NZ_QMEC01000188.1"/>
</dbReference>
<feature type="non-terminal residue" evidence="2">
    <location>
        <position position="1"/>
    </location>
</feature>
<dbReference type="EMBL" id="QMEC01000188">
    <property type="protein sequence ID" value="NMF66827.1"/>
    <property type="molecule type" value="Genomic_DNA"/>
</dbReference>
<dbReference type="Proteomes" id="UP000762253">
    <property type="component" value="Unassembled WGS sequence"/>
</dbReference>
<evidence type="ECO:0000256" key="1">
    <source>
        <dbReference type="SAM" id="MobiDB-lite"/>
    </source>
</evidence>
<gene>
    <name evidence="2" type="ORF">DP115_30420</name>
</gene>
<organism evidence="2 3">
    <name type="scientific">Brasilonema octagenarum UFV-OR1</name>
    <dbReference type="NCBI Taxonomy" id="417115"/>
    <lineage>
        <taxon>Bacteria</taxon>
        <taxon>Bacillati</taxon>
        <taxon>Cyanobacteriota</taxon>
        <taxon>Cyanophyceae</taxon>
        <taxon>Nostocales</taxon>
        <taxon>Scytonemataceae</taxon>
        <taxon>Brasilonema</taxon>
        <taxon>Octagenarum group</taxon>
    </lineage>
</organism>
<comment type="caution">
    <text evidence="2">The sequence shown here is derived from an EMBL/GenBank/DDBJ whole genome shotgun (WGS) entry which is preliminary data.</text>
</comment>
<reference evidence="2 3" key="1">
    <citation type="submission" date="2018-06" db="EMBL/GenBank/DDBJ databases">
        <title>Comparative genomics of Brasilonema spp. strains.</title>
        <authorList>
            <person name="Alvarenga D.O."/>
            <person name="Fiore M.F."/>
            <person name="Varani A.M."/>
        </authorList>
    </citation>
    <scope>NUCLEOTIDE SEQUENCE [LARGE SCALE GENOMIC DNA]</scope>
    <source>
        <strain evidence="2 3">UFV-OR1</strain>
    </source>
</reference>
<evidence type="ECO:0000313" key="2">
    <source>
        <dbReference type="EMBL" id="NMF66827.1"/>
    </source>
</evidence>
<sequence length="96" mass="10122">ALVSPDTSVGKHSSSTGSLRERPSPTAGNPPAALDSPQGTTLGSAGFTATQWLISKQVSSCSVVFVTSSQIIVQTNITRKGWQNMPRISMYAHNYA</sequence>
<evidence type="ECO:0000313" key="3">
    <source>
        <dbReference type="Proteomes" id="UP000762253"/>
    </source>
</evidence>
<feature type="compositionally biased region" description="Polar residues" evidence="1">
    <location>
        <begin position="1"/>
        <end position="18"/>
    </location>
</feature>
<feature type="region of interest" description="Disordered" evidence="1">
    <location>
        <begin position="1"/>
        <end position="40"/>
    </location>
</feature>
<proteinExistence type="predicted"/>
<accession>A0ABX1MDW9</accession>
<keyword evidence="3" id="KW-1185">Reference proteome</keyword>